<dbReference type="UniPathway" id="UPA00659"/>
<evidence type="ECO:0000256" key="1">
    <source>
        <dbReference type="ARBA" id="ARBA00005005"/>
    </source>
</evidence>
<dbReference type="InterPro" id="IPR006108">
    <property type="entry name" value="3HC_DH_C"/>
</dbReference>
<dbReference type="PANTHER" id="PTHR43612:SF3">
    <property type="entry name" value="TRIFUNCTIONAL ENZYME SUBUNIT ALPHA, MITOCHONDRIAL"/>
    <property type="match status" value="1"/>
</dbReference>
<accession>A0A084INU0</accession>
<dbReference type="InterPro" id="IPR008927">
    <property type="entry name" value="6-PGluconate_DH-like_C_sf"/>
</dbReference>
<evidence type="ECO:0000256" key="11">
    <source>
        <dbReference type="ARBA" id="ARBA00023239"/>
    </source>
</evidence>
<dbReference type="InterPro" id="IPR006180">
    <property type="entry name" value="3-OHacyl-CoA_DH_CS"/>
</dbReference>
<evidence type="ECO:0000256" key="3">
    <source>
        <dbReference type="ARBA" id="ARBA00008750"/>
    </source>
</evidence>
<dbReference type="eggNOG" id="COG1250">
    <property type="taxonomic scope" value="Bacteria"/>
</dbReference>
<evidence type="ECO:0000256" key="8">
    <source>
        <dbReference type="ARBA" id="ARBA00023027"/>
    </source>
</evidence>
<dbReference type="SUPFAM" id="SSF48179">
    <property type="entry name" value="6-phosphogluconate dehydrogenase C-terminal domain-like"/>
    <property type="match status" value="2"/>
</dbReference>
<evidence type="ECO:0000256" key="10">
    <source>
        <dbReference type="ARBA" id="ARBA00023235"/>
    </source>
</evidence>
<evidence type="ECO:0000256" key="2">
    <source>
        <dbReference type="ARBA" id="ARBA00007005"/>
    </source>
</evidence>
<dbReference type="FunFam" id="3.40.50.720:FF:000009">
    <property type="entry name" value="Fatty oxidation complex, alpha subunit"/>
    <property type="match status" value="1"/>
</dbReference>
<dbReference type="PATRIC" id="fig|1304275.5.peg.1172"/>
<dbReference type="PROSITE" id="PS00067">
    <property type="entry name" value="3HCDH"/>
    <property type="match status" value="1"/>
</dbReference>
<dbReference type="RefSeq" id="WP_037335288.1">
    <property type="nucleotide sequence ID" value="NZ_APNK01000005.1"/>
</dbReference>
<dbReference type="Proteomes" id="UP000028302">
    <property type="component" value="Unassembled WGS sequence"/>
</dbReference>
<dbReference type="EMBL" id="APNK01000005">
    <property type="protein sequence ID" value="KEZ78374.1"/>
    <property type="molecule type" value="Genomic_DNA"/>
</dbReference>
<evidence type="ECO:0000256" key="9">
    <source>
        <dbReference type="ARBA" id="ARBA00023098"/>
    </source>
</evidence>
<dbReference type="InterPro" id="IPR006176">
    <property type="entry name" value="3-OHacyl-CoA_DH_NAD-bd"/>
</dbReference>
<dbReference type="InterPro" id="IPR012799">
    <property type="entry name" value="FadB"/>
</dbReference>
<keyword evidence="10 18" id="KW-0413">Isomerase</keyword>
<protein>
    <recommendedName>
        <fullName evidence="4">enoyl-CoA hydratase</fullName>
        <ecNumber evidence="4">4.2.1.17</ecNumber>
    </recommendedName>
</protein>
<dbReference type="Gene3D" id="3.40.50.720">
    <property type="entry name" value="NAD(P)-binding Rossmann-like Domain"/>
    <property type="match status" value="1"/>
</dbReference>
<dbReference type="InterPro" id="IPR001753">
    <property type="entry name" value="Enoyl-CoA_hydra/iso"/>
</dbReference>
<keyword evidence="6" id="KW-0442">Lipid degradation</keyword>
<dbReference type="EC" id="4.2.1.17" evidence="4"/>
<dbReference type="Gene3D" id="3.90.226.10">
    <property type="entry name" value="2-enoyl-CoA Hydratase, Chain A, domain 1"/>
    <property type="match status" value="1"/>
</dbReference>
<reference evidence="18 19" key="1">
    <citation type="submission" date="2013-03" db="EMBL/GenBank/DDBJ databases">
        <title>Salinisphaera hydrothermalis C41B8 Genome Sequencing.</title>
        <authorList>
            <person name="Li C."/>
            <person name="Lai Q."/>
            <person name="Shao Z."/>
        </authorList>
    </citation>
    <scope>NUCLEOTIDE SEQUENCE [LARGE SCALE GENOMIC DNA]</scope>
    <source>
        <strain evidence="18 19">C41B8</strain>
    </source>
</reference>
<comment type="similarity">
    <text evidence="14">Belongs to the enoyl-CoA hydratase/isomerase family.</text>
</comment>
<keyword evidence="7" id="KW-0560">Oxidoreductase</keyword>
<dbReference type="InterPro" id="IPR018376">
    <property type="entry name" value="Enoyl-CoA_hyd/isom_CS"/>
</dbReference>
<comment type="pathway">
    <text evidence="1">Lipid metabolism; fatty acid beta-oxidation.</text>
</comment>
<dbReference type="GO" id="GO:0004300">
    <property type="term" value="F:enoyl-CoA hydratase activity"/>
    <property type="evidence" value="ECO:0007669"/>
    <property type="project" value="UniProtKB-EC"/>
</dbReference>
<feature type="compositionally biased region" description="Basic and acidic residues" evidence="15">
    <location>
        <begin position="591"/>
        <end position="604"/>
    </location>
</feature>
<comment type="catalytic activity">
    <reaction evidence="13">
        <text>a (3S)-3-hydroxyacyl-CoA + NAD(+) = a 3-oxoacyl-CoA + NADH + H(+)</text>
        <dbReference type="Rhea" id="RHEA:22432"/>
        <dbReference type="ChEBI" id="CHEBI:15378"/>
        <dbReference type="ChEBI" id="CHEBI:57318"/>
        <dbReference type="ChEBI" id="CHEBI:57540"/>
        <dbReference type="ChEBI" id="CHEBI:57945"/>
        <dbReference type="ChEBI" id="CHEBI:90726"/>
        <dbReference type="EC" id="1.1.1.35"/>
    </reaction>
</comment>
<dbReference type="InterPro" id="IPR029045">
    <property type="entry name" value="ClpP/crotonase-like_dom_sf"/>
</dbReference>
<evidence type="ECO:0000256" key="14">
    <source>
        <dbReference type="RuleBase" id="RU003707"/>
    </source>
</evidence>
<comment type="caution">
    <text evidence="18">The sequence shown here is derived from an EMBL/GenBank/DDBJ whole genome shotgun (WGS) entry which is preliminary data.</text>
</comment>
<feature type="domain" description="3-hydroxyacyl-CoA dehydrogenase C-terminal" evidence="16">
    <location>
        <begin position="626"/>
        <end position="708"/>
    </location>
</feature>
<dbReference type="GO" id="GO:0006635">
    <property type="term" value="P:fatty acid beta-oxidation"/>
    <property type="evidence" value="ECO:0007669"/>
    <property type="project" value="UniProtKB-UniPathway"/>
</dbReference>
<evidence type="ECO:0000256" key="15">
    <source>
        <dbReference type="SAM" id="MobiDB-lite"/>
    </source>
</evidence>
<dbReference type="GO" id="GO:0004165">
    <property type="term" value="F:delta(3)-delta(2)-enoyl-CoA isomerase activity"/>
    <property type="evidence" value="ECO:0007669"/>
    <property type="project" value="InterPro"/>
</dbReference>
<evidence type="ECO:0000256" key="4">
    <source>
        <dbReference type="ARBA" id="ARBA00012076"/>
    </source>
</evidence>
<sequence length="716" mass="78259">MLYEGSKLKVTVDGDIAVLCFDAKDESVNKFDEATMAELGEAGKALAEASNIKGLLVTSGKPAFIVGADIMEFGERFKKPEDELKAGMAESLAVFNTIEDLPFPSVTAINGMALGGGLEMCLSTDYRVMGQSAQIGFPETRLGIYPGFGGTVRAPRLIGADNAIEWIADGKNRDAKKALAVGMVDAVAADDDLEAAARDLLAKAIDGEFDWQARRAEKTGPLKLNRTEAAMVFETSKGYVMGQTKGNYPAPIEAIQRMAQAASMGRDEALKVESEGFIKVAKSPQAAALIQLFLNDQLIKKKGKKYAKVAHEVKQAAVLGAGIMGGGIAYQSAYKGVPTLMKDIKEEAIDQGLEEAAKHFAKGVERGKLDNRAMAEGMSRIRPTLSYAEFDHVDAVIEAVVENPKVKKSVLAETEEKVSDQTILASNTSSISIDDLATALKRPENFLGMHFFNPVHRMPLVEVIRGKATSEEAVATVVDFAHKLGKTPIVVNDCPGFLVNRILFPYFFGFQQLIADGADFAKIDKVMEKFGWPMGPAYLSDVVGMDTSQHVEEVLAAGYPDRMKQDEKSSLDVMVENNRLGQKTGSGYYKYEQDKKGKPKRSEDPEAYELIKTIQRDDQDFEPEEIVDRMMIPMIIEAARALEEGIAETPNEVDMGLIMGLGFPPFRGGAFKYADAQGLATVCDKADKYARLGKLYEPTERMRDMAKNHETYFRMS</sequence>
<dbReference type="GO" id="GO:0036125">
    <property type="term" value="C:fatty acid beta-oxidation multienzyme complex"/>
    <property type="evidence" value="ECO:0007669"/>
    <property type="project" value="InterPro"/>
</dbReference>
<keyword evidence="12" id="KW-0511">Multifunctional enzyme</keyword>
<dbReference type="Pfam" id="PF00378">
    <property type="entry name" value="ECH_1"/>
    <property type="match status" value="1"/>
</dbReference>
<dbReference type="InterPro" id="IPR036291">
    <property type="entry name" value="NAD(P)-bd_dom_sf"/>
</dbReference>
<keyword evidence="8" id="KW-0520">NAD</keyword>
<evidence type="ECO:0000256" key="6">
    <source>
        <dbReference type="ARBA" id="ARBA00022963"/>
    </source>
</evidence>
<dbReference type="InterPro" id="IPR050136">
    <property type="entry name" value="FA_oxidation_alpha_subunit"/>
</dbReference>
<evidence type="ECO:0000256" key="13">
    <source>
        <dbReference type="ARBA" id="ARBA00049556"/>
    </source>
</evidence>
<keyword evidence="11" id="KW-0456">Lyase</keyword>
<dbReference type="AlphaFoldDB" id="A0A084INU0"/>
<comment type="similarity">
    <text evidence="2">In the central section; belongs to the 3-hydroxyacyl-CoA dehydrogenase family.</text>
</comment>
<feature type="domain" description="3-hydroxyacyl-CoA dehydrogenase NAD binding" evidence="17">
    <location>
        <begin position="316"/>
        <end position="494"/>
    </location>
</feature>
<dbReference type="STRING" id="1304275.C41B8_05713"/>
<dbReference type="SUPFAM" id="SSF51735">
    <property type="entry name" value="NAD(P)-binding Rossmann-fold domains"/>
    <property type="match status" value="1"/>
</dbReference>
<comment type="similarity">
    <text evidence="3">In the N-terminal section; belongs to the enoyl-CoA hydratase/isomerase family.</text>
</comment>
<dbReference type="Gene3D" id="1.10.1040.50">
    <property type="match status" value="1"/>
</dbReference>
<dbReference type="eggNOG" id="COG1024">
    <property type="taxonomic scope" value="Bacteria"/>
</dbReference>
<evidence type="ECO:0000259" key="16">
    <source>
        <dbReference type="Pfam" id="PF00725"/>
    </source>
</evidence>
<dbReference type="Pfam" id="PF02737">
    <property type="entry name" value="3HCDH_N"/>
    <property type="match status" value="1"/>
</dbReference>
<name>A0A084INU0_SALHC</name>
<keyword evidence="5" id="KW-0276">Fatty acid metabolism</keyword>
<dbReference type="PANTHER" id="PTHR43612">
    <property type="entry name" value="TRIFUNCTIONAL ENZYME SUBUNIT ALPHA"/>
    <property type="match status" value="1"/>
</dbReference>
<feature type="domain" description="3-hydroxyacyl-CoA dehydrogenase C-terminal" evidence="16">
    <location>
        <begin position="496"/>
        <end position="591"/>
    </location>
</feature>
<organism evidence="18 19">
    <name type="scientific">Salinisphaera hydrothermalis (strain C41B8)</name>
    <dbReference type="NCBI Taxonomy" id="1304275"/>
    <lineage>
        <taxon>Bacteria</taxon>
        <taxon>Pseudomonadati</taxon>
        <taxon>Pseudomonadota</taxon>
        <taxon>Gammaproteobacteria</taxon>
        <taxon>Salinisphaerales</taxon>
        <taxon>Salinisphaeraceae</taxon>
        <taxon>Salinisphaera</taxon>
    </lineage>
</organism>
<dbReference type="OrthoDB" id="5389341at2"/>
<dbReference type="GO" id="GO:0008692">
    <property type="term" value="F:3-hydroxybutyryl-CoA epimerase activity"/>
    <property type="evidence" value="ECO:0007669"/>
    <property type="project" value="InterPro"/>
</dbReference>
<dbReference type="PROSITE" id="PS00166">
    <property type="entry name" value="ENOYL_COA_HYDRATASE"/>
    <property type="match status" value="1"/>
</dbReference>
<gene>
    <name evidence="18" type="primary">fadB</name>
    <name evidence="18" type="ORF">C41B8_05713</name>
</gene>
<dbReference type="GO" id="GO:0016509">
    <property type="term" value="F:long-chain (3S)-3-hydroxyacyl-CoA dehydrogenase (NAD+) activity"/>
    <property type="evidence" value="ECO:0007669"/>
    <property type="project" value="TreeGrafter"/>
</dbReference>
<dbReference type="GO" id="GO:0070403">
    <property type="term" value="F:NAD+ binding"/>
    <property type="evidence" value="ECO:0007669"/>
    <property type="project" value="InterPro"/>
</dbReference>
<feature type="region of interest" description="Disordered" evidence="15">
    <location>
        <begin position="584"/>
        <end position="604"/>
    </location>
</feature>
<evidence type="ECO:0000256" key="12">
    <source>
        <dbReference type="ARBA" id="ARBA00023268"/>
    </source>
</evidence>
<dbReference type="NCBIfam" id="TIGR02437">
    <property type="entry name" value="FadB"/>
    <property type="match status" value="1"/>
</dbReference>
<evidence type="ECO:0000313" key="18">
    <source>
        <dbReference type="EMBL" id="KEZ78374.1"/>
    </source>
</evidence>
<dbReference type="SUPFAM" id="SSF52096">
    <property type="entry name" value="ClpP/crotonase"/>
    <property type="match status" value="1"/>
</dbReference>
<evidence type="ECO:0000259" key="17">
    <source>
        <dbReference type="Pfam" id="PF02737"/>
    </source>
</evidence>
<dbReference type="NCBIfam" id="NF008727">
    <property type="entry name" value="PRK11730.1"/>
    <property type="match status" value="1"/>
</dbReference>
<proteinExistence type="inferred from homology"/>
<evidence type="ECO:0000313" key="19">
    <source>
        <dbReference type="Proteomes" id="UP000028302"/>
    </source>
</evidence>
<dbReference type="Pfam" id="PF00725">
    <property type="entry name" value="3HCDH"/>
    <property type="match status" value="2"/>
</dbReference>
<keyword evidence="9" id="KW-0443">Lipid metabolism</keyword>
<evidence type="ECO:0000256" key="7">
    <source>
        <dbReference type="ARBA" id="ARBA00023002"/>
    </source>
</evidence>
<evidence type="ECO:0000256" key="5">
    <source>
        <dbReference type="ARBA" id="ARBA00022832"/>
    </source>
</evidence>
<keyword evidence="19" id="KW-1185">Reference proteome</keyword>
<dbReference type="CDD" id="cd06558">
    <property type="entry name" value="crotonase-like"/>
    <property type="match status" value="1"/>
</dbReference>